<name>A0AAV7KKV2_9METZ</name>
<dbReference type="GO" id="GO:0006303">
    <property type="term" value="P:double-strand break repair via nonhomologous end joining"/>
    <property type="evidence" value="ECO:0007669"/>
    <property type="project" value="TreeGrafter"/>
</dbReference>
<dbReference type="GO" id="GO:0003677">
    <property type="term" value="F:DNA binding"/>
    <property type="evidence" value="ECO:0007669"/>
    <property type="project" value="InterPro"/>
</dbReference>
<sequence>MTTDSTTDKSITSLQMDTSDAIQLDNTLDTKLPFTDVCTMFEKISSCDDSDLGKKDSFYPIMRLCLPHLDRKRAAYGMKETVLARYYIEVLGIAKTGADATKLLNYRAPSSGKTQAGDFAAVAYFVLKNRCPENGTLMVSDVNCLLNKIAVSNAAHDRVAVKQILQQMLRSTTAIEQKWLIRIIMKELKLGINENSILSLFHIDAVDLFSVCADLEKVCVDLREPSFRLNEAAIQLFLPFRPMLGQRASIPQAVKLTEGQMFYVETKFDGDRMQLHKDGTDYKYFSRSSKDYTSSFGASSTDGSFTPQIHSAFKPEISCCILDGEMVGYDVTDDSFVPKGDNIDVKAFSTQLTGKYEGMQQCFVVFDILMINGRNLANLTLRERALELAQVFTPVKGLLHLVDRLELTSREELVTSLNDAIDRREEGLLVKLPNSTYQPDKRKGSGWLKLKPEYMDSLSDQLDLLILGGYYGSGKRGGIVSHFLLGVAETTSPGNNPSRFLSFCKVGTGYTLSELRILSEELGPYWKPFNSSSVPDSIVLTVGNKEKPDLLIEPEFSKIVQIRAAEITVSDKYSCACTLRFPRLELFREDKEWYQCMTMEELENIKQSSSGRLAHAWADGFEDIAVKKRRISGGRRIAITRGVASQFRGANVDDVEVTSNTFEGKEFYVVNGSPDFSKNAIELKIASYGGSFRQNPTPDTFCVLVHDVNFRVKNIIKTRKYNVVKLDWFIKCVEEDKFIPLMPHHMIFTETDTKQQFKHLYDEYGDSFTEPCESAEFLSLCRRIATNHKSDYVAMSHPDIADIKDKYIDDARVSGLFRHYTFYVDRYGEMNSPEYSLPLSPLELVGWSIRYNGGSVSRELVRGVTHVIIDEGDMSRVREIKSIVKSFDLLAYIVTSKWVEDSIKMTHIRPEKMYTPVT</sequence>
<keyword evidence="13" id="KW-0539">Nucleus</keyword>
<reference evidence="19 20" key="1">
    <citation type="journal article" date="2023" name="BMC Biol.">
        <title>The compact genome of the sponge Oopsacas minuta (Hexactinellida) is lacking key metazoan core genes.</title>
        <authorList>
            <person name="Santini S."/>
            <person name="Schenkelaars Q."/>
            <person name="Jourda C."/>
            <person name="Duchesne M."/>
            <person name="Belahbib H."/>
            <person name="Rocher C."/>
            <person name="Selva M."/>
            <person name="Riesgo A."/>
            <person name="Vervoort M."/>
            <person name="Leys S.P."/>
            <person name="Kodjabachian L."/>
            <person name="Le Bivic A."/>
            <person name="Borchiellini C."/>
            <person name="Claverie J.M."/>
            <person name="Renard E."/>
        </authorList>
    </citation>
    <scope>NUCLEOTIDE SEQUENCE [LARGE SCALE GENOMIC DNA]</scope>
    <source>
        <strain evidence="19">SPO-2</strain>
    </source>
</reference>
<dbReference type="PROSITE" id="PS00697">
    <property type="entry name" value="DNA_LIGASE_A1"/>
    <property type="match status" value="1"/>
</dbReference>
<keyword evidence="7 15" id="KW-0547">Nucleotide-binding</keyword>
<dbReference type="Proteomes" id="UP001165289">
    <property type="component" value="Unassembled WGS sequence"/>
</dbReference>
<evidence type="ECO:0000256" key="6">
    <source>
        <dbReference type="ARBA" id="ARBA00022737"/>
    </source>
</evidence>
<dbReference type="PANTHER" id="PTHR45997:SF1">
    <property type="entry name" value="DNA LIGASE 4"/>
    <property type="match status" value="1"/>
</dbReference>
<dbReference type="Pfam" id="PF00533">
    <property type="entry name" value="BRCT"/>
    <property type="match status" value="1"/>
</dbReference>
<gene>
    <name evidence="19" type="ORF">LOD99_9895</name>
</gene>
<dbReference type="SMART" id="SM00292">
    <property type="entry name" value="BRCT"/>
    <property type="match status" value="2"/>
</dbReference>
<comment type="cofactor">
    <cofactor evidence="1">
        <name>Mg(2+)</name>
        <dbReference type="ChEBI" id="CHEBI:18420"/>
    </cofactor>
</comment>
<dbReference type="GO" id="GO:0003910">
    <property type="term" value="F:DNA ligase (ATP) activity"/>
    <property type="evidence" value="ECO:0007669"/>
    <property type="project" value="UniProtKB-EC"/>
</dbReference>
<evidence type="ECO:0000256" key="8">
    <source>
        <dbReference type="ARBA" id="ARBA00022763"/>
    </source>
</evidence>
<keyword evidence="9 15" id="KW-0067">ATP-binding</keyword>
<evidence type="ECO:0000256" key="15">
    <source>
        <dbReference type="RuleBase" id="RU000617"/>
    </source>
</evidence>
<dbReference type="InterPro" id="IPR012340">
    <property type="entry name" value="NA-bd_OB-fold"/>
</dbReference>
<dbReference type="InterPro" id="IPR016059">
    <property type="entry name" value="DNA_ligase_ATP-dep_CS"/>
</dbReference>
<dbReference type="InterPro" id="IPR036420">
    <property type="entry name" value="BRCT_dom_sf"/>
</dbReference>
<keyword evidence="12 15" id="KW-0234">DNA repair</keyword>
<dbReference type="GO" id="GO:0046872">
    <property type="term" value="F:metal ion binding"/>
    <property type="evidence" value="ECO:0007669"/>
    <property type="project" value="UniProtKB-KW"/>
</dbReference>
<dbReference type="SUPFAM" id="SSF52113">
    <property type="entry name" value="BRCT domain"/>
    <property type="match status" value="2"/>
</dbReference>
<keyword evidence="11 15" id="KW-0233">DNA recombination</keyword>
<protein>
    <recommendedName>
        <fullName evidence="15">DNA ligase</fullName>
        <ecNumber evidence="15">6.5.1.1</ecNumber>
    </recommendedName>
</protein>
<evidence type="ECO:0000256" key="10">
    <source>
        <dbReference type="ARBA" id="ARBA00022842"/>
    </source>
</evidence>
<dbReference type="GO" id="GO:0071897">
    <property type="term" value="P:DNA biosynthetic process"/>
    <property type="evidence" value="ECO:0007669"/>
    <property type="project" value="InterPro"/>
</dbReference>
<keyword evidence="5" id="KW-0479">Metal-binding</keyword>
<dbReference type="EC" id="6.5.1.1" evidence="15"/>
<dbReference type="FunFam" id="2.40.50.140:FF:000150">
    <property type="entry name" value="DNA ligase"/>
    <property type="match status" value="1"/>
</dbReference>
<dbReference type="Pfam" id="PF01068">
    <property type="entry name" value="DNA_ligase_A_M"/>
    <property type="match status" value="1"/>
</dbReference>
<dbReference type="PROSITE" id="PS00333">
    <property type="entry name" value="DNA_LIGASE_A2"/>
    <property type="match status" value="1"/>
</dbReference>
<evidence type="ECO:0000259" key="18">
    <source>
        <dbReference type="PROSITE" id="PS50172"/>
    </source>
</evidence>
<comment type="catalytic activity">
    <reaction evidence="14 15">
        <text>ATP + (deoxyribonucleotide)n-3'-hydroxyl + 5'-phospho-(deoxyribonucleotide)m = (deoxyribonucleotide)n+m + AMP + diphosphate.</text>
        <dbReference type="EC" id="6.5.1.1"/>
    </reaction>
</comment>
<dbReference type="InterPro" id="IPR001357">
    <property type="entry name" value="BRCT_dom"/>
</dbReference>
<comment type="similarity">
    <text evidence="3 16">Belongs to the ATP-dependent DNA ligase family.</text>
</comment>
<dbReference type="AlphaFoldDB" id="A0AAV7KKV2"/>
<organism evidence="19 20">
    <name type="scientific">Oopsacas minuta</name>
    <dbReference type="NCBI Taxonomy" id="111878"/>
    <lineage>
        <taxon>Eukaryota</taxon>
        <taxon>Metazoa</taxon>
        <taxon>Porifera</taxon>
        <taxon>Hexactinellida</taxon>
        <taxon>Hexasterophora</taxon>
        <taxon>Lyssacinosida</taxon>
        <taxon>Leucopsacidae</taxon>
        <taxon>Oopsacas</taxon>
    </lineage>
</organism>
<comment type="caution">
    <text evidence="19">The sequence shown here is derived from an EMBL/GenBank/DDBJ whole genome shotgun (WGS) entry which is preliminary data.</text>
</comment>
<dbReference type="InterPro" id="IPR036599">
    <property type="entry name" value="DNA_ligase_N_sf"/>
</dbReference>
<accession>A0AAV7KKV2</accession>
<evidence type="ECO:0000256" key="16">
    <source>
        <dbReference type="RuleBase" id="RU004196"/>
    </source>
</evidence>
<keyword evidence="20" id="KW-1185">Reference proteome</keyword>
<feature type="domain" description="BRCT" evidence="18">
    <location>
        <begin position="812"/>
        <end position="916"/>
    </location>
</feature>
<evidence type="ECO:0000313" key="20">
    <source>
        <dbReference type="Proteomes" id="UP001165289"/>
    </source>
</evidence>
<keyword evidence="8 15" id="KW-0227">DNA damage</keyword>
<evidence type="ECO:0000256" key="5">
    <source>
        <dbReference type="ARBA" id="ARBA00022723"/>
    </source>
</evidence>
<evidence type="ECO:0000256" key="7">
    <source>
        <dbReference type="ARBA" id="ARBA00022741"/>
    </source>
</evidence>
<dbReference type="CDD" id="cd07903">
    <property type="entry name" value="Adenylation_DNA_ligase_IV"/>
    <property type="match status" value="1"/>
</dbReference>
<feature type="domain" description="ATP-dependent DNA ligase family profile" evidence="17">
    <location>
        <begin position="354"/>
        <end position="489"/>
    </location>
</feature>
<evidence type="ECO:0000256" key="14">
    <source>
        <dbReference type="ARBA" id="ARBA00034003"/>
    </source>
</evidence>
<dbReference type="InterPro" id="IPR012310">
    <property type="entry name" value="DNA_ligase_ATP-dep_cent"/>
</dbReference>
<dbReference type="InterPro" id="IPR012309">
    <property type="entry name" value="DNA_ligase_ATP-dep_C"/>
</dbReference>
<dbReference type="Gene3D" id="1.10.3260.10">
    <property type="entry name" value="DNA ligase, ATP-dependent, N-terminal domain"/>
    <property type="match status" value="1"/>
</dbReference>
<feature type="domain" description="BRCT" evidence="18">
    <location>
        <begin position="657"/>
        <end position="746"/>
    </location>
</feature>
<evidence type="ECO:0000256" key="13">
    <source>
        <dbReference type="ARBA" id="ARBA00023242"/>
    </source>
</evidence>
<dbReference type="Pfam" id="PF04675">
    <property type="entry name" value="DNA_ligase_A_N"/>
    <property type="match status" value="1"/>
</dbReference>
<dbReference type="PROSITE" id="PS50160">
    <property type="entry name" value="DNA_LIGASE_A3"/>
    <property type="match status" value="1"/>
</dbReference>
<dbReference type="Gene3D" id="3.30.470.30">
    <property type="entry name" value="DNA ligase/mRNA capping enzyme"/>
    <property type="match status" value="1"/>
</dbReference>
<keyword evidence="6" id="KW-0677">Repeat</keyword>
<dbReference type="GO" id="GO:0032807">
    <property type="term" value="C:DNA ligase IV complex"/>
    <property type="evidence" value="ECO:0007669"/>
    <property type="project" value="TreeGrafter"/>
</dbReference>
<dbReference type="PROSITE" id="PS50172">
    <property type="entry name" value="BRCT"/>
    <property type="match status" value="2"/>
</dbReference>
<keyword evidence="10" id="KW-0460">Magnesium</keyword>
<dbReference type="InterPro" id="IPR029710">
    <property type="entry name" value="LIG4"/>
</dbReference>
<keyword evidence="4 15" id="KW-0436">Ligase</keyword>
<dbReference type="NCBIfam" id="TIGR00574">
    <property type="entry name" value="dnl1"/>
    <property type="match status" value="1"/>
</dbReference>
<dbReference type="SUPFAM" id="SSF56091">
    <property type="entry name" value="DNA ligase/mRNA capping enzyme, catalytic domain"/>
    <property type="match status" value="1"/>
</dbReference>
<comment type="subcellular location">
    <subcellularLocation>
        <location evidence="2">Nucleus</location>
    </subcellularLocation>
</comment>
<dbReference type="Gene3D" id="3.40.50.10190">
    <property type="entry name" value="BRCT domain"/>
    <property type="match status" value="2"/>
</dbReference>
<dbReference type="CDD" id="cd07968">
    <property type="entry name" value="OBF_DNA_ligase_IV"/>
    <property type="match status" value="1"/>
</dbReference>
<evidence type="ECO:0000256" key="1">
    <source>
        <dbReference type="ARBA" id="ARBA00001946"/>
    </source>
</evidence>
<dbReference type="EMBL" id="JAKMXF010000009">
    <property type="protein sequence ID" value="KAI6661708.1"/>
    <property type="molecule type" value="Genomic_DNA"/>
</dbReference>
<evidence type="ECO:0000256" key="12">
    <source>
        <dbReference type="ARBA" id="ARBA00023204"/>
    </source>
</evidence>
<evidence type="ECO:0000256" key="11">
    <source>
        <dbReference type="ARBA" id="ARBA00023172"/>
    </source>
</evidence>
<dbReference type="InterPro" id="IPR000977">
    <property type="entry name" value="DNA_ligase_ATP-dep"/>
</dbReference>
<dbReference type="InterPro" id="IPR044125">
    <property type="entry name" value="Adenylation_DNA_ligase_IV"/>
</dbReference>
<dbReference type="InterPro" id="IPR012308">
    <property type="entry name" value="DNA_ligase_ATP-dep_N"/>
</dbReference>
<evidence type="ECO:0000259" key="17">
    <source>
        <dbReference type="PROSITE" id="PS50160"/>
    </source>
</evidence>
<evidence type="ECO:0000313" key="19">
    <source>
        <dbReference type="EMBL" id="KAI6661708.1"/>
    </source>
</evidence>
<proteinExistence type="inferred from homology"/>
<dbReference type="Gene3D" id="2.40.50.140">
    <property type="entry name" value="Nucleic acid-binding proteins"/>
    <property type="match status" value="1"/>
</dbReference>
<dbReference type="GO" id="GO:0005958">
    <property type="term" value="C:DNA-dependent protein kinase-DNA ligase 4 complex"/>
    <property type="evidence" value="ECO:0007669"/>
    <property type="project" value="TreeGrafter"/>
</dbReference>
<evidence type="ECO:0000256" key="3">
    <source>
        <dbReference type="ARBA" id="ARBA00007572"/>
    </source>
</evidence>
<evidence type="ECO:0000256" key="9">
    <source>
        <dbReference type="ARBA" id="ARBA00022840"/>
    </source>
</evidence>
<dbReference type="CDD" id="cd17722">
    <property type="entry name" value="BRCT_DNA_ligase_IV_rpt1"/>
    <property type="match status" value="1"/>
</dbReference>
<evidence type="ECO:0000256" key="4">
    <source>
        <dbReference type="ARBA" id="ARBA00022598"/>
    </source>
</evidence>
<dbReference type="Pfam" id="PF04679">
    <property type="entry name" value="DNA_ligase_A_C"/>
    <property type="match status" value="1"/>
</dbReference>
<dbReference type="SUPFAM" id="SSF117018">
    <property type="entry name" value="ATP-dependent DNA ligase DNA-binding domain"/>
    <property type="match status" value="1"/>
</dbReference>
<dbReference type="PANTHER" id="PTHR45997">
    <property type="entry name" value="DNA LIGASE 4"/>
    <property type="match status" value="1"/>
</dbReference>
<evidence type="ECO:0000256" key="2">
    <source>
        <dbReference type="ARBA" id="ARBA00004123"/>
    </source>
</evidence>
<dbReference type="GO" id="GO:0006310">
    <property type="term" value="P:DNA recombination"/>
    <property type="evidence" value="ECO:0007669"/>
    <property type="project" value="UniProtKB-KW"/>
</dbReference>
<dbReference type="GO" id="GO:0005524">
    <property type="term" value="F:ATP binding"/>
    <property type="evidence" value="ECO:0007669"/>
    <property type="project" value="UniProtKB-KW"/>
</dbReference>
<dbReference type="SUPFAM" id="SSF50249">
    <property type="entry name" value="Nucleic acid-binding proteins"/>
    <property type="match status" value="1"/>
</dbReference>
<dbReference type="GO" id="GO:0006297">
    <property type="term" value="P:nucleotide-excision repair, DNA gap filling"/>
    <property type="evidence" value="ECO:0007669"/>
    <property type="project" value="TreeGrafter"/>
</dbReference>